<proteinExistence type="predicted"/>
<evidence type="ECO:0008006" key="3">
    <source>
        <dbReference type="Google" id="ProtNLM"/>
    </source>
</evidence>
<accession>A0A1F8B889</accession>
<dbReference type="Proteomes" id="UP000176404">
    <property type="component" value="Unassembled WGS sequence"/>
</dbReference>
<gene>
    <name evidence="1" type="ORF">A2892_04255</name>
</gene>
<name>A0A1F8B889_9BACT</name>
<dbReference type="STRING" id="1802517.A2892_04255"/>
<comment type="caution">
    <text evidence="1">The sequence shown here is derived from an EMBL/GenBank/DDBJ whole genome shotgun (WGS) entry which is preliminary data.</text>
</comment>
<organism evidence="1 2">
    <name type="scientific">Candidatus Woesebacteria bacterium RIFCSPLOWO2_01_FULL_39_10b</name>
    <dbReference type="NCBI Taxonomy" id="1802517"/>
    <lineage>
        <taxon>Bacteria</taxon>
        <taxon>Candidatus Woeseibacteriota</taxon>
    </lineage>
</organism>
<protein>
    <recommendedName>
        <fullName evidence="3">DUF5659 domain-containing protein</fullName>
    </recommendedName>
</protein>
<dbReference type="AlphaFoldDB" id="A0A1F8B889"/>
<evidence type="ECO:0000313" key="1">
    <source>
        <dbReference type="EMBL" id="OGM60227.1"/>
    </source>
</evidence>
<evidence type="ECO:0000313" key="2">
    <source>
        <dbReference type="Proteomes" id="UP000176404"/>
    </source>
</evidence>
<reference evidence="1 2" key="1">
    <citation type="journal article" date="2016" name="Nat. Commun.">
        <title>Thousands of microbial genomes shed light on interconnected biogeochemical processes in an aquifer system.</title>
        <authorList>
            <person name="Anantharaman K."/>
            <person name="Brown C.T."/>
            <person name="Hug L.A."/>
            <person name="Sharon I."/>
            <person name="Castelle C.J."/>
            <person name="Probst A.J."/>
            <person name="Thomas B.C."/>
            <person name="Singh A."/>
            <person name="Wilkins M.J."/>
            <person name="Karaoz U."/>
            <person name="Brodie E.L."/>
            <person name="Williams K.H."/>
            <person name="Hubbard S.S."/>
            <person name="Banfield J.F."/>
        </authorList>
    </citation>
    <scope>NUCLEOTIDE SEQUENCE [LARGE SCALE GENOMIC DNA]</scope>
</reference>
<sequence>MDSYTTQNKENVHLEKDQRLIIFLLTSSKVSYIGTKNVNGTILFKFSPKEAAKDEINIFYSGKCLVEAGKLLDASVRFKNELFRAKYNY</sequence>
<dbReference type="EMBL" id="MGHD01000007">
    <property type="protein sequence ID" value="OGM60227.1"/>
    <property type="molecule type" value="Genomic_DNA"/>
</dbReference>